<feature type="domain" description="HTH lysR-type" evidence="5">
    <location>
        <begin position="12"/>
        <end position="68"/>
    </location>
</feature>
<evidence type="ECO:0000256" key="2">
    <source>
        <dbReference type="ARBA" id="ARBA00023015"/>
    </source>
</evidence>
<evidence type="ECO:0000256" key="4">
    <source>
        <dbReference type="ARBA" id="ARBA00023163"/>
    </source>
</evidence>
<dbReference type="InterPro" id="IPR036388">
    <property type="entry name" value="WH-like_DNA-bd_sf"/>
</dbReference>
<dbReference type="PRINTS" id="PR00039">
    <property type="entry name" value="HTHLYSR"/>
</dbReference>
<evidence type="ECO:0000313" key="7">
    <source>
        <dbReference type="Proteomes" id="UP000705379"/>
    </source>
</evidence>
<comment type="similarity">
    <text evidence="1">Belongs to the LysR transcriptional regulatory family.</text>
</comment>
<dbReference type="GO" id="GO:0000976">
    <property type="term" value="F:transcription cis-regulatory region binding"/>
    <property type="evidence" value="ECO:0007669"/>
    <property type="project" value="TreeGrafter"/>
</dbReference>
<gene>
    <name evidence="6" type="ORF">DYI23_11105</name>
</gene>
<keyword evidence="2" id="KW-0805">Transcription regulation</keyword>
<evidence type="ECO:0000259" key="5">
    <source>
        <dbReference type="PROSITE" id="PS50931"/>
    </source>
</evidence>
<dbReference type="InterPro" id="IPR005119">
    <property type="entry name" value="LysR_subst-bd"/>
</dbReference>
<dbReference type="PANTHER" id="PTHR30126">
    <property type="entry name" value="HTH-TYPE TRANSCRIPTIONAL REGULATOR"/>
    <property type="match status" value="1"/>
</dbReference>
<proteinExistence type="inferred from homology"/>
<keyword evidence="3" id="KW-0238">DNA-binding</keyword>
<protein>
    <submittedName>
        <fullName evidence="6">LysR family transcriptional regulator</fullName>
    </submittedName>
</protein>
<sequence>MKGLYMRPSGSDLRLLQVFDAVVRNGGFSAAEAELNLSQSTISNHMTALEQRLGVTLCQRGRRGFRLTEQGQRVHEAACRLESSLLDFSADVGALRGKLAGELRLGILDAVAEDPGNRLPEALALFKSLAPEVKILIAQERPQDLQQKILDGTYHCGIGVSITAVEGVEEMPLHEEVHGLYCGKGHPLFQVPDDQITSDTIRAMPFVQRGYWRKEDKQQHGPGRIEATVFQIEPQLLLIRSGAYLGFLPHHYAAKWCTAGKLRHLVPDHFGYACRFFLMTAKDARRTQVVSTFLETVEKTWFLQEKERC</sequence>
<organism evidence="6 7">
    <name type="scientific">Roseibium polysiphoniae</name>
    <dbReference type="NCBI Taxonomy" id="2571221"/>
    <lineage>
        <taxon>Bacteria</taxon>
        <taxon>Pseudomonadati</taxon>
        <taxon>Pseudomonadota</taxon>
        <taxon>Alphaproteobacteria</taxon>
        <taxon>Hyphomicrobiales</taxon>
        <taxon>Stappiaceae</taxon>
        <taxon>Roseibium</taxon>
    </lineage>
</organism>
<reference evidence="6" key="2">
    <citation type="journal article" date="2021" name="Microorganisms">
        <title>Bacterial Dimethylsulfoniopropionate Biosynthesis in the East China Sea.</title>
        <authorList>
            <person name="Liu J."/>
            <person name="Zhang Y."/>
            <person name="Liu J."/>
            <person name="Zhong H."/>
            <person name="Williams B.T."/>
            <person name="Zheng Y."/>
            <person name="Curson A.R.J."/>
            <person name="Sun C."/>
            <person name="Sun H."/>
            <person name="Song D."/>
            <person name="Wagner Mackenzie B."/>
            <person name="Bermejo Martinez A."/>
            <person name="Todd J.D."/>
            <person name="Zhang X.H."/>
        </authorList>
    </citation>
    <scope>NUCLEOTIDE SEQUENCE</scope>
    <source>
        <strain evidence="6">AESS21</strain>
    </source>
</reference>
<evidence type="ECO:0000256" key="1">
    <source>
        <dbReference type="ARBA" id="ARBA00009437"/>
    </source>
</evidence>
<evidence type="ECO:0000256" key="3">
    <source>
        <dbReference type="ARBA" id="ARBA00023125"/>
    </source>
</evidence>
<dbReference type="GO" id="GO:0003700">
    <property type="term" value="F:DNA-binding transcription factor activity"/>
    <property type="evidence" value="ECO:0007669"/>
    <property type="project" value="InterPro"/>
</dbReference>
<dbReference type="Pfam" id="PF03466">
    <property type="entry name" value="LysR_substrate"/>
    <property type="match status" value="1"/>
</dbReference>
<dbReference type="SUPFAM" id="SSF46785">
    <property type="entry name" value="Winged helix' DNA-binding domain"/>
    <property type="match status" value="1"/>
</dbReference>
<keyword evidence="4" id="KW-0804">Transcription</keyword>
<dbReference type="PANTHER" id="PTHR30126:SF98">
    <property type="entry name" value="HTH-TYPE TRANSCRIPTIONAL ACTIVATOR BAUR"/>
    <property type="match status" value="1"/>
</dbReference>
<dbReference type="CDD" id="cd05466">
    <property type="entry name" value="PBP2_LTTR_substrate"/>
    <property type="match status" value="1"/>
</dbReference>
<dbReference type="InterPro" id="IPR000847">
    <property type="entry name" value="LysR_HTH_N"/>
</dbReference>
<dbReference type="EMBL" id="QTKU01000002">
    <property type="protein sequence ID" value="MBS8260769.1"/>
    <property type="molecule type" value="Genomic_DNA"/>
</dbReference>
<dbReference type="Gene3D" id="1.10.10.10">
    <property type="entry name" value="Winged helix-like DNA-binding domain superfamily/Winged helix DNA-binding domain"/>
    <property type="match status" value="1"/>
</dbReference>
<reference evidence="6" key="1">
    <citation type="submission" date="2018-08" db="EMBL/GenBank/DDBJ databases">
        <authorList>
            <person name="Jin W."/>
            <person name="Wang H."/>
            <person name="Yang Y."/>
            <person name="Li M."/>
            <person name="Liu J."/>
        </authorList>
    </citation>
    <scope>NUCLEOTIDE SEQUENCE</scope>
    <source>
        <strain evidence="6">AESS21</strain>
    </source>
</reference>
<dbReference type="Pfam" id="PF00126">
    <property type="entry name" value="HTH_1"/>
    <property type="match status" value="1"/>
</dbReference>
<evidence type="ECO:0000313" key="6">
    <source>
        <dbReference type="EMBL" id="MBS8260769.1"/>
    </source>
</evidence>
<name>A0A944GSW6_9HYPH</name>
<dbReference type="AlphaFoldDB" id="A0A944GSW6"/>
<dbReference type="Proteomes" id="UP000705379">
    <property type="component" value="Unassembled WGS sequence"/>
</dbReference>
<accession>A0A944GSW6</accession>
<dbReference type="Gene3D" id="3.40.190.10">
    <property type="entry name" value="Periplasmic binding protein-like II"/>
    <property type="match status" value="2"/>
</dbReference>
<comment type="caution">
    <text evidence="6">The sequence shown here is derived from an EMBL/GenBank/DDBJ whole genome shotgun (WGS) entry which is preliminary data.</text>
</comment>
<dbReference type="PROSITE" id="PS50931">
    <property type="entry name" value="HTH_LYSR"/>
    <property type="match status" value="1"/>
</dbReference>
<dbReference type="InterPro" id="IPR036390">
    <property type="entry name" value="WH_DNA-bd_sf"/>
</dbReference>
<dbReference type="SUPFAM" id="SSF53850">
    <property type="entry name" value="Periplasmic binding protein-like II"/>
    <property type="match status" value="1"/>
</dbReference>